<feature type="region of interest" description="Disordered" evidence="16">
    <location>
        <begin position="94"/>
        <end position="113"/>
    </location>
</feature>
<dbReference type="PANTHER" id="PTHR10903">
    <property type="entry name" value="GTPASE, IMAP FAMILY MEMBER-RELATED"/>
    <property type="match status" value="1"/>
</dbReference>
<reference evidence="18" key="2">
    <citation type="submission" date="2025-09" db="UniProtKB">
        <authorList>
            <consortium name="Ensembl"/>
        </authorList>
    </citation>
    <scope>IDENTIFICATION</scope>
</reference>
<dbReference type="Gene3D" id="3.40.50.300">
    <property type="entry name" value="P-loop containing nucleotide triphosphate hydrolases"/>
    <property type="match status" value="2"/>
</dbReference>
<dbReference type="AlphaFoldDB" id="A0A8C1PDC2"/>
<keyword evidence="12" id="KW-0342">GTP-binding</keyword>
<comment type="subcellular location">
    <subcellularLocation>
        <location evidence="3">Cytoplasm</location>
        <location evidence="3">Cytosol</location>
    </subcellularLocation>
    <subcellularLocation>
        <location evidence="2">Endoplasmic reticulum</location>
    </subcellularLocation>
    <subcellularLocation>
        <location evidence="4">Golgi apparatus</location>
    </subcellularLocation>
    <subcellularLocation>
        <location evidence="1">Mitochondrion</location>
    </subcellularLocation>
</comment>
<dbReference type="GO" id="GO:0005783">
    <property type="term" value="C:endoplasmic reticulum"/>
    <property type="evidence" value="ECO:0007669"/>
    <property type="project" value="UniProtKB-SubCell"/>
</dbReference>
<dbReference type="GO" id="GO:0005525">
    <property type="term" value="F:GTP binding"/>
    <property type="evidence" value="ECO:0007669"/>
    <property type="project" value="UniProtKB-KW"/>
</dbReference>
<keyword evidence="10" id="KW-0333">Golgi apparatus</keyword>
<dbReference type="InterPro" id="IPR027417">
    <property type="entry name" value="P-loop_NTPase"/>
</dbReference>
<evidence type="ECO:0000256" key="9">
    <source>
        <dbReference type="ARBA" id="ARBA00022824"/>
    </source>
</evidence>
<evidence type="ECO:0000256" key="3">
    <source>
        <dbReference type="ARBA" id="ARBA00004514"/>
    </source>
</evidence>
<reference evidence="18" key="1">
    <citation type="submission" date="2025-08" db="UniProtKB">
        <authorList>
            <consortium name="Ensembl"/>
        </authorList>
    </citation>
    <scope>IDENTIFICATION</scope>
</reference>
<evidence type="ECO:0000256" key="4">
    <source>
        <dbReference type="ARBA" id="ARBA00004555"/>
    </source>
</evidence>
<evidence type="ECO:0000256" key="5">
    <source>
        <dbReference type="ARBA" id="ARBA00008535"/>
    </source>
</evidence>
<proteinExistence type="inferred from homology"/>
<evidence type="ECO:0000256" key="13">
    <source>
        <dbReference type="ARBA" id="ARBA00056809"/>
    </source>
</evidence>
<evidence type="ECO:0000256" key="2">
    <source>
        <dbReference type="ARBA" id="ARBA00004240"/>
    </source>
</evidence>
<dbReference type="FunFam" id="3.40.50.300:FF:000536">
    <property type="entry name" value="GTPase IMAP family member 8"/>
    <property type="match status" value="1"/>
</dbReference>
<evidence type="ECO:0000256" key="15">
    <source>
        <dbReference type="ARBA" id="ARBA00077278"/>
    </source>
</evidence>
<dbReference type="GO" id="GO:0005829">
    <property type="term" value="C:cytosol"/>
    <property type="evidence" value="ECO:0007669"/>
    <property type="project" value="UniProtKB-SubCell"/>
</dbReference>
<keyword evidence="9" id="KW-0256">Endoplasmic reticulum</keyword>
<evidence type="ECO:0000256" key="14">
    <source>
        <dbReference type="ARBA" id="ARBA00073539"/>
    </source>
</evidence>
<evidence type="ECO:0000256" key="8">
    <source>
        <dbReference type="ARBA" id="ARBA00022741"/>
    </source>
</evidence>
<accession>A0A8C1PDC2</accession>
<name>A0A8C1PDC2_CYPCA</name>
<dbReference type="InterPro" id="IPR045058">
    <property type="entry name" value="GIMA/IAN/Toc"/>
</dbReference>
<evidence type="ECO:0000256" key="11">
    <source>
        <dbReference type="ARBA" id="ARBA00023128"/>
    </source>
</evidence>
<evidence type="ECO:0000313" key="19">
    <source>
        <dbReference type="Proteomes" id="UP000694427"/>
    </source>
</evidence>
<keyword evidence="6" id="KW-0963">Cytoplasm</keyword>
<feature type="domain" description="AIG1-type G" evidence="17">
    <location>
        <begin position="37"/>
        <end position="233"/>
    </location>
</feature>
<evidence type="ECO:0000313" key="18">
    <source>
        <dbReference type="Ensembl" id="ENSCCRP00010105318.1"/>
    </source>
</evidence>
<keyword evidence="11" id="KW-0496">Mitochondrion</keyword>
<dbReference type="InterPro" id="IPR006703">
    <property type="entry name" value="G_AIG1"/>
</dbReference>
<dbReference type="PROSITE" id="PS51720">
    <property type="entry name" value="G_AIG1"/>
    <property type="match status" value="2"/>
</dbReference>
<dbReference type="GO" id="GO:0005794">
    <property type="term" value="C:Golgi apparatus"/>
    <property type="evidence" value="ECO:0007669"/>
    <property type="project" value="UniProtKB-SubCell"/>
</dbReference>
<dbReference type="Pfam" id="PF04548">
    <property type="entry name" value="AIG1"/>
    <property type="match status" value="2"/>
</dbReference>
<dbReference type="SUPFAM" id="SSF52540">
    <property type="entry name" value="P-loop containing nucleoside triphosphate hydrolases"/>
    <property type="match status" value="2"/>
</dbReference>
<keyword evidence="7" id="KW-0677">Repeat</keyword>
<evidence type="ECO:0000256" key="16">
    <source>
        <dbReference type="SAM" id="MobiDB-lite"/>
    </source>
</evidence>
<dbReference type="Proteomes" id="UP000694427">
    <property type="component" value="Unplaced"/>
</dbReference>
<evidence type="ECO:0000256" key="12">
    <source>
        <dbReference type="ARBA" id="ARBA00023134"/>
    </source>
</evidence>
<evidence type="ECO:0000256" key="1">
    <source>
        <dbReference type="ARBA" id="ARBA00004173"/>
    </source>
</evidence>
<sequence length="519" mass="58149">MVSVLWMSSVRIEPQVQSLTISFLFYLCFSKAEDSSLPARRLLLLGFQGSGKTSTLNTILSQKKNNSQTDQQHWVNILTWRLLIIDTPGWKLETEGTTDESDSKNQQSITDRCSPGPHALLMVVPIGVPFTEHHWQGLWARVQALGAGIWRHTIVLFTCEDQLPQDMGVEEFIVDGGAALQRLVERCGCRYHALDNTCSDKSAPVAELLQKVEEMVQENQGWFFEMARPNLGFGDEDTENEREEDRGTEVEGTAAMFSSSPRGEFLCISFSFTFGLVELFQNVCLGHVKCILIMLSSFSQFPTFSILTELRVLLVGWSGAGKSSAGNLLLGCRVFETGRPTEVSVCHQALVAGQCLTVVDTPGWDWFSVQRTPSSIRKQIKLGAGLLHPGPHVLLLVIPVVSTLTPKKRQALKGHLEMFGKEACQHTLVLFSCGDRLYGTSIEDHIQRDRGELLKLMQHCWNYYHVLDCTKASQDRSQVTELLRKIEEMVAENGEKPFLPVKLNTELDKEKMSGRCILQ</sequence>
<evidence type="ECO:0000256" key="10">
    <source>
        <dbReference type="ARBA" id="ARBA00023034"/>
    </source>
</evidence>
<protein>
    <recommendedName>
        <fullName evidence="14">GTPase IMAP family member 8</fullName>
    </recommendedName>
    <alternativeName>
        <fullName evidence="15">Immune-associated nucleotide-binding protein 9</fullName>
    </alternativeName>
</protein>
<keyword evidence="8" id="KW-0547">Nucleotide-binding</keyword>
<comment type="similarity">
    <text evidence="5">Belongs to the TRAFAC class TrmE-Era-EngA-EngB-Septin-like GTPase superfamily. AIG1/Toc34/Toc159-like paraseptin GTPase family. IAN subfamily.</text>
</comment>
<evidence type="ECO:0000256" key="6">
    <source>
        <dbReference type="ARBA" id="ARBA00022490"/>
    </source>
</evidence>
<evidence type="ECO:0000259" key="17">
    <source>
        <dbReference type="PROSITE" id="PS51720"/>
    </source>
</evidence>
<dbReference type="PANTHER" id="PTHR10903:SF139">
    <property type="entry name" value="GTPASE IMAP FAMILY MEMBER 4 ISOFORM X1"/>
    <property type="match status" value="1"/>
</dbReference>
<keyword evidence="19" id="KW-1185">Reference proteome</keyword>
<dbReference type="GO" id="GO:0005739">
    <property type="term" value="C:mitochondrion"/>
    <property type="evidence" value="ECO:0007669"/>
    <property type="project" value="UniProtKB-SubCell"/>
</dbReference>
<dbReference type="FunFam" id="3.40.50.300:FF:003364">
    <property type="entry name" value="Si:dkey-110g7.8"/>
    <property type="match status" value="1"/>
</dbReference>
<comment type="function">
    <text evidence="13">Exerts an anti-apoptotic effect in the immune system and is involved in responses to infections.</text>
</comment>
<organism evidence="18 19">
    <name type="scientific">Cyprinus carpio</name>
    <name type="common">Common carp</name>
    <dbReference type="NCBI Taxonomy" id="7962"/>
    <lineage>
        <taxon>Eukaryota</taxon>
        <taxon>Metazoa</taxon>
        <taxon>Chordata</taxon>
        <taxon>Craniata</taxon>
        <taxon>Vertebrata</taxon>
        <taxon>Euteleostomi</taxon>
        <taxon>Actinopterygii</taxon>
        <taxon>Neopterygii</taxon>
        <taxon>Teleostei</taxon>
        <taxon>Ostariophysi</taxon>
        <taxon>Cypriniformes</taxon>
        <taxon>Cyprinidae</taxon>
        <taxon>Cyprininae</taxon>
        <taxon>Cyprinus</taxon>
    </lineage>
</organism>
<evidence type="ECO:0000256" key="7">
    <source>
        <dbReference type="ARBA" id="ARBA00022737"/>
    </source>
</evidence>
<dbReference type="Ensembl" id="ENSCCRT00010117076.1">
    <property type="protein sequence ID" value="ENSCCRP00010105318.1"/>
    <property type="gene ID" value="ENSCCRG00010046429.1"/>
</dbReference>
<feature type="domain" description="AIG1-type G" evidence="17">
    <location>
        <begin position="307"/>
        <end position="507"/>
    </location>
</feature>